<dbReference type="Proteomes" id="UP000192422">
    <property type="component" value="Plasmid pTElox9"/>
</dbReference>
<reference evidence="1 2" key="1">
    <citation type="submission" date="2020-05" db="EMBL/GenBank/DDBJ databases">
        <title>Thioclava electrotropha strain Elox9 finished genome.</title>
        <authorList>
            <person name="Rowe A.R."/>
            <person name="Wilbanks E.G."/>
        </authorList>
    </citation>
    <scope>NUCLEOTIDE SEQUENCE [LARGE SCALE GENOMIC DNA]</scope>
    <source>
        <strain evidence="1 2">Elox9</strain>
        <plasmid evidence="1 2">pTElox9</plasmid>
    </source>
</reference>
<accession>A0ABX6YZT6</accession>
<proteinExistence type="predicted"/>
<name>A0ABX6YZT6_9RHOB</name>
<sequence length="222" mass="25188">MMTDSKSTKWTDLFSKEPARLAALPLTGPLPHTPHLVQPDSARPGNLIGVFGGIHNSTGQSFNTQSIIEVAYQQGALEPQTIFDDEMSVSNAAAFREITAVPFAGLNHHRIVHQARMVEKWTPYTIHLVQFADALLYVHPHWIQGIWGWRESHSELCPLVVLMESAKSREEGERCIEKAMRYIELFHSLLPQYERASVHMNIERPRPEDFCCHDAEHDSVVL</sequence>
<geneLocation type="plasmid" evidence="1 2">
    <name>pTElox9</name>
</geneLocation>
<protein>
    <submittedName>
        <fullName evidence="1">Uncharacterized protein</fullName>
    </submittedName>
</protein>
<gene>
    <name evidence="1" type="ORF">AKL02_020695</name>
</gene>
<dbReference type="RefSeq" id="WP_083080214.1">
    <property type="nucleotide sequence ID" value="NZ_CP053563.1"/>
</dbReference>
<evidence type="ECO:0000313" key="1">
    <source>
        <dbReference type="EMBL" id="QPZ93396.1"/>
    </source>
</evidence>
<dbReference type="EMBL" id="CP053563">
    <property type="protein sequence ID" value="QPZ93396.1"/>
    <property type="molecule type" value="Genomic_DNA"/>
</dbReference>
<organism evidence="1 2">
    <name type="scientific">Thioclava electrotropha</name>
    <dbReference type="NCBI Taxonomy" id="1549850"/>
    <lineage>
        <taxon>Bacteria</taxon>
        <taxon>Pseudomonadati</taxon>
        <taxon>Pseudomonadota</taxon>
        <taxon>Alphaproteobacteria</taxon>
        <taxon>Rhodobacterales</taxon>
        <taxon>Paracoccaceae</taxon>
        <taxon>Thioclava</taxon>
    </lineage>
</organism>
<keyword evidence="1" id="KW-0614">Plasmid</keyword>
<keyword evidence="2" id="KW-1185">Reference proteome</keyword>
<evidence type="ECO:0000313" key="2">
    <source>
        <dbReference type="Proteomes" id="UP000192422"/>
    </source>
</evidence>